<dbReference type="GO" id="GO:0005886">
    <property type="term" value="C:plasma membrane"/>
    <property type="evidence" value="ECO:0007669"/>
    <property type="project" value="UniProtKB-SubCell"/>
</dbReference>
<keyword evidence="3 7" id="KW-0812">Transmembrane</keyword>
<dbReference type="EMBL" id="FTNT01000003">
    <property type="protein sequence ID" value="SIR88371.1"/>
    <property type="molecule type" value="Genomic_DNA"/>
</dbReference>
<feature type="transmembrane region" description="Helical" evidence="7">
    <location>
        <begin position="12"/>
        <end position="31"/>
    </location>
</feature>
<keyword evidence="2" id="KW-1003">Cell membrane</keyword>
<evidence type="ECO:0000256" key="2">
    <source>
        <dbReference type="ARBA" id="ARBA00022475"/>
    </source>
</evidence>
<evidence type="ECO:0000256" key="3">
    <source>
        <dbReference type="ARBA" id="ARBA00022692"/>
    </source>
</evidence>
<feature type="transmembrane region" description="Helical" evidence="7">
    <location>
        <begin position="236"/>
        <end position="259"/>
    </location>
</feature>
<sequence length="354" mass="36402">MNPDVVMSPEILAGCVRALVPLILLGVGALICHQAGVFNVALEGLMLTGCFAAVAGSALTGNVVLAVLIAVGASTAVAYVLAVGAVSRHGDPLILGTAANLLVSGLTTFLLQAMFHVRGTYQRPDLARLPHWFTSATDTVPYLGPAIAAVSPLGVLAILAVVAVYGYLRHSVSGLRLRGVGVHPEAASSLGVTPSRYRFAALLVSGVLGGLAGAELSLGSVALFTEDMSAGRGWVLVLIMLLAGGRVMAVVALLILYAYAQALGFRLQTVGLPMQFSDAAPYVAILVAITWLGIRARIRARTARADDQVDTPGPISGVAAPASVGPDRRRPPSAPPTTHSDRGEARVDPASPDD</sequence>
<keyword evidence="4 7" id="KW-1133">Transmembrane helix</keyword>
<proteinExistence type="predicted"/>
<comment type="subcellular location">
    <subcellularLocation>
        <location evidence="1">Cell membrane</location>
        <topology evidence="1">Multi-pass membrane protein</topology>
    </subcellularLocation>
</comment>
<gene>
    <name evidence="8" type="ORF">SAMN05445060_1387</name>
</gene>
<feature type="transmembrane region" description="Helical" evidence="7">
    <location>
        <begin position="142"/>
        <end position="168"/>
    </location>
</feature>
<dbReference type="AlphaFoldDB" id="A0A1N7EJV6"/>
<dbReference type="Pfam" id="PF02653">
    <property type="entry name" value="BPD_transp_2"/>
    <property type="match status" value="1"/>
</dbReference>
<dbReference type="Proteomes" id="UP000186218">
    <property type="component" value="Unassembled WGS sequence"/>
</dbReference>
<keyword evidence="9" id="KW-1185">Reference proteome</keyword>
<evidence type="ECO:0000313" key="8">
    <source>
        <dbReference type="EMBL" id="SIR88371.1"/>
    </source>
</evidence>
<evidence type="ECO:0000256" key="7">
    <source>
        <dbReference type="SAM" id="Phobius"/>
    </source>
</evidence>
<feature type="transmembrane region" description="Helical" evidence="7">
    <location>
        <begin position="37"/>
        <end position="56"/>
    </location>
</feature>
<reference evidence="8 9" key="1">
    <citation type="submission" date="2017-01" db="EMBL/GenBank/DDBJ databases">
        <authorList>
            <person name="Mah S.A."/>
            <person name="Swanson W.J."/>
            <person name="Moy G.W."/>
            <person name="Vacquier V.D."/>
        </authorList>
    </citation>
    <scope>NUCLEOTIDE SEQUENCE [LARGE SCALE GENOMIC DNA]</scope>
    <source>
        <strain evidence="8 9">CPCC 203464</strain>
    </source>
</reference>
<feature type="transmembrane region" description="Helical" evidence="7">
    <location>
        <begin position="98"/>
        <end position="121"/>
    </location>
</feature>
<evidence type="ECO:0000256" key="6">
    <source>
        <dbReference type="SAM" id="MobiDB-lite"/>
    </source>
</evidence>
<evidence type="ECO:0000256" key="4">
    <source>
        <dbReference type="ARBA" id="ARBA00022989"/>
    </source>
</evidence>
<dbReference type="GO" id="GO:0022857">
    <property type="term" value="F:transmembrane transporter activity"/>
    <property type="evidence" value="ECO:0007669"/>
    <property type="project" value="InterPro"/>
</dbReference>
<evidence type="ECO:0000313" key="9">
    <source>
        <dbReference type="Proteomes" id="UP000186218"/>
    </source>
</evidence>
<evidence type="ECO:0000256" key="5">
    <source>
        <dbReference type="ARBA" id="ARBA00023136"/>
    </source>
</evidence>
<dbReference type="CDD" id="cd06580">
    <property type="entry name" value="TM_PBP1_transp_TpRbsC_like"/>
    <property type="match status" value="1"/>
</dbReference>
<organism evidence="8 9">
    <name type="scientific">Williamsia sterculiae</name>
    <dbReference type="NCBI Taxonomy" id="1344003"/>
    <lineage>
        <taxon>Bacteria</taxon>
        <taxon>Bacillati</taxon>
        <taxon>Actinomycetota</taxon>
        <taxon>Actinomycetes</taxon>
        <taxon>Mycobacteriales</taxon>
        <taxon>Nocardiaceae</taxon>
        <taxon>Williamsia</taxon>
    </lineage>
</organism>
<name>A0A1N7EJV6_9NOCA</name>
<dbReference type="PANTHER" id="PTHR43370:SF1">
    <property type="entry name" value="GUANOSINE ABC TRANSPORTER PERMEASE PROTEIN NUPQ"/>
    <property type="match status" value="1"/>
</dbReference>
<keyword evidence="5 7" id="KW-0472">Membrane</keyword>
<protein>
    <submittedName>
        <fullName evidence="8">Nucleoside ABC transporter membrane protein</fullName>
    </submittedName>
</protein>
<feature type="transmembrane region" description="Helical" evidence="7">
    <location>
        <begin position="279"/>
        <end position="298"/>
    </location>
</feature>
<evidence type="ECO:0000256" key="1">
    <source>
        <dbReference type="ARBA" id="ARBA00004651"/>
    </source>
</evidence>
<dbReference type="STRING" id="1344003.SAMN05445060_1387"/>
<dbReference type="PANTHER" id="PTHR43370">
    <property type="entry name" value="SUGAR ABC TRANSPORTER INTEGRAL MEMBRANE PROTEIN-RELATED"/>
    <property type="match status" value="1"/>
</dbReference>
<feature type="region of interest" description="Disordered" evidence="6">
    <location>
        <begin position="303"/>
        <end position="354"/>
    </location>
</feature>
<accession>A0A1N7EJV6</accession>
<feature type="transmembrane region" description="Helical" evidence="7">
    <location>
        <begin position="63"/>
        <end position="86"/>
    </location>
</feature>
<dbReference type="InterPro" id="IPR001851">
    <property type="entry name" value="ABC_transp_permease"/>
</dbReference>